<dbReference type="EMBL" id="CM007385">
    <property type="protein sequence ID" value="ONK70262.1"/>
    <property type="molecule type" value="Genomic_DNA"/>
</dbReference>
<dbReference type="OrthoDB" id="7537227at2759"/>
<sequence>MQIVLESKNLDVLEHGLRAMQALSTFLPAARAMACSSEFFVHIAELIRTGNIQVQQTSASLLTSLSPKEEIRRSMAECMPSLIKMLELPKPVSAQEIAAEALACLLSARPNRIEFSRDLKSMTKLVQMLDPRREEICKKFPVSVVLALAARRQRCRKRLT</sequence>
<dbReference type="AlphaFoldDB" id="A0A5P1EWH4"/>
<dbReference type="InterPro" id="IPR016024">
    <property type="entry name" value="ARM-type_fold"/>
</dbReference>
<gene>
    <name evidence="1" type="ORF">A4U43_C05F31920</name>
</gene>
<organism evidence="1 2">
    <name type="scientific">Asparagus officinalis</name>
    <name type="common">Garden asparagus</name>
    <dbReference type="NCBI Taxonomy" id="4686"/>
    <lineage>
        <taxon>Eukaryota</taxon>
        <taxon>Viridiplantae</taxon>
        <taxon>Streptophyta</taxon>
        <taxon>Embryophyta</taxon>
        <taxon>Tracheophyta</taxon>
        <taxon>Spermatophyta</taxon>
        <taxon>Magnoliopsida</taxon>
        <taxon>Liliopsida</taxon>
        <taxon>Asparagales</taxon>
        <taxon>Asparagaceae</taxon>
        <taxon>Asparagoideae</taxon>
        <taxon>Asparagus</taxon>
    </lineage>
</organism>
<dbReference type="PANTHER" id="PTHR46043:SF2">
    <property type="entry name" value="ARM REPEAT SUPERFAMILY PROTEIN"/>
    <property type="match status" value="1"/>
</dbReference>
<keyword evidence="2" id="KW-1185">Reference proteome</keyword>
<reference evidence="2" key="1">
    <citation type="journal article" date="2017" name="Nat. Commun.">
        <title>The asparagus genome sheds light on the origin and evolution of a young Y chromosome.</title>
        <authorList>
            <person name="Harkess A."/>
            <person name="Zhou J."/>
            <person name="Xu C."/>
            <person name="Bowers J.E."/>
            <person name="Van der Hulst R."/>
            <person name="Ayyampalayam S."/>
            <person name="Mercati F."/>
            <person name="Riccardi P."/>
            <person name="McKain M.R."/>
            <person name="Kakrana A."/>
            <person name="Tang H."/>
            <person name="Ray J."/>
            <person name="Groenendijk J."/>
            <person name="Arikit S."/>
            <person name="Mathioni S.M."/>
            <person name="Nakano M."/>
            <person name="Shan H."/>
            <person name="Telgmann-Rauber A."/>
            <person name="Kanno A."/>
            <person name="Yue Z."/>
            <person name="Chen H."/>
            <person name="Li W."/>
            <person name="Chen Y."/>
            <person name="Xu X."/>
            <person name="Zhang Y."/>
            <person name="Luo S."/>
            <person name="Chen H."/>
            <person name="Gao J."/>
            <person name="Mao Z."/>
            <person name="Pires J.C."/>
            <person name="Luo M."/>
            <person name="Kudrna D."/>
            <person name="Wing R.A."/>
            <person name="Meyers B.C."/>
            <person name="Yi K."/>
            <person name="Kong H."/>
            <person name="Lavrijsen P."/>
            <person name="Sunseri F."/>
            <person name="Falavigna A."/>
            <person name="Ye Y."/>
            <person name="Leebens-Mack J.H."/>
            <person name="Chen G."/>
        </authorList>
    </citation>
    <scope>NUCLEOTIDE SEQUENCE [LARGE SCALE GENOMIC DNA]</scope>
    <source>
        <strain evidence="2">cv. DH0086</strain>
    </source>
</reference>
<protein>
    <submittedName>
        <fullName evidence="1">Uncharacterized protein</fullName>
    </submittedName>
</protein>
<evidence type="ECO:0000313" key="1">
    <source>
        <dbReference type="EMBL" id="ONK70262.1"/>
    </source>
</evidence>
<evidence type="ECO:0000313" key="2">
    <source>
        <dbReference type="Proteomes" id="UP000243459"/>
    </source>
</evidence>
<dbReference type="Gramene" id="ONK70262">
    <property type="protein sequence ID" value="ONK70262"/>
    <property type="gene ID" value="A4U43_C05F31920"/>
</dbReference>
<accession>A0A5P1EWH4</accession>
<proteinExistence type="predicted"/>
<dbReference type="SUPFAM" id="SSF48371">
    <property type="entry name" value="ARM repeat"/>
    <property type="match status" value="1"/>
</dbReference>
<dbReference type="Gene3D" id="1.25.10.10">
    <property type="entry name" value="Leucine-rich Repeat Variant"/>
    <property type="match status" value="1"/>
</dbReference>
<name>A0A5P1EWH4_ASPOF</name>
<dbReference type="PANTHER" id="PTHR46043">
    <property type="entry name" value="ARM REPEAT SUPERFAMILY PROTEIN"/>
    <property type="match status" value="1"/>
</dbReference>
<dbReference type="InterPro" id="IPR011989">
    <property type="entry name" value="ARM-like"/>
</dbReference>
<dbReference type="Proteomes" id="UP000243459">
    <property type="component" value="Chromosome 5"/>
</dbReference>